<gene>
    <name evidence="3" type="ORF">BBK36DRAFT_1140508</name>
</gene>
<sequence length="273" mass="29693">MVEPRCLRLCLCLCLCLYLLAGLTMSAMQAAVLETCSWASASRANAMQMQCEIRSESKEITWPRHKMAQSPAWRPGQDQSTGVVPSGRCRRNYGGIWSKERIWNTVNGNGDGAGRSGWNKMQKADLMQMELERGEKKALYQPMQRTLNRHSGCPRVRVCDLGITWSGLAYTNRPSLLNLMPQSTCIMEASVASGELGSNGTVLEGSAPRRPGVEGTPGGLQGARRWGSAEPESPSAESMHPQARESPGAAKKAQKKVPAIVRETGALGWSSQS</sequence>
<dbReference type="RefSeq" id="XP_024750049.1">
    <property type="nucleotide sequence ID" value="XM_024893382.1"/>
</dbReference>
<keyword evidence="2" id="KW-0732">Signal</keyword>
<name>A0A2T4BC13_9HYPO</name>
<dbReference type="Proteomes" id="UP000241546">
    <property type="component" value="Unassembled WGS sequence"/>
</dbReference>
<proteinExistence type="predicted"/>
<evidence type="ECO:0000313" key="4">
    <source>
        <dbReference type="Proteomes" id="UP000241546"/>
    </source>
</evidence>
<dbReference type="GeneID" id="36601500"/>
<protein>
    <submittedName>
        <fullName evidence="3">Uncharacterized protein</fullName>
    </submittedName>
</protein>
<evidence type="ECO:0000313" key="3">
    <source>
        <dbReference type="EMBL" id="PTB66729.1"/>
    </source>
</evidence>
<evidence type="ECO:0000256" key="1">
    <source>
        <dbReference type="SAM" id="MobiDB-lite"/>
    </source>
</evidence>
<dbReference type="AlphaFoldDB" id="A0A2T4BC13"/>
<organism evidence="3 4">
    <name type="scientific">Trichoderma citrinoviride</name>
    <dbReference type="NCBI Taxonomy" id="58853"/>
    <lineage>
        <taxon>Eukaryota</taxon>
        <taxon>Fungi</taxon>
        <taxon>Dikarya</taxon>
        <taxon>Ascomycota</taxon>
        <taxon>Pezizomycotina</taxon>
        <taxon>Sordariomycetes</taxon>
        <taxon>Hypocreomycetidae</taxon>
        <taxon>Hypocreales</taxon>
        <taxon>Hypocreaceae</taxon>
        <taxon>Trichoderma</taxon>
    </lineage>
</organism>
<feature type="signal peptide" evidence="2">
    <location>
        <begin position="1"/>
        <end position="22"/>
    </location>
</feature>
<keyword evidence="4" id="KW-1185">Reference proteome</keyword>
<feature type="chain" id="PRO_5015394266" evidence="2">
    <location>
        <begin position="23"/>
        <end position="273"/>
    </location>
</feature>
<dbReference type="EMBL" id="KZ680212">
    <property type="protein sequence ID" value="PTB66729.1"/>
    <property type="molecule type" value="Genomic_DNA"/>
</dbReference>
<evidence type="ECO:0000256" key="2">
    <source>
        <dbReference type="SAM" id="SignalP"/>
    </source>
</evidence>
<accession>A0A2T4BC13</accession>
<feature type="compositionally biased region" description="Low complexity" evidence="1">
    <location>
        <begin position="228"/>
        <end position="238"/>
    </location>
</feature>
<reference evidence="4" key="1">
    <citation type="submission" date="2016-07" db="EMBL/GenBank/DDBJ databases">
        <title>Multiple horizontal gene transfer events from other fungi enriched the ability of initially mycotrophic Trichoderma (Ascomycota) to feed on dead plant biomass.</title>
        <authorList>
            <consortium name="DOE Joint Genome Institute"/>
            <person name="Atanasova L."/>
            <person name="Chenthamara K."/>
            <person name="Zhang J."/>
            <person name="Grujic M."/>
            <person name="Henrissat B."/>
            <person name="Kuo A."/>
            <person name="Aerts A."/>
            <person name="Salamov A."/>
            <person name="Lipzen A."/>
            <person name="Labutti K."/>
            <person name="Barry K."/>
            <person name="Miao Y."/>
            <person name="Rahimi M.J."/>
            <person name="Shen Q."/>
            <person name="Grigoriev I.V."/>
            <person name="Kubicek C.P."/>
            <person name="Druzhinina I.S."/>
        </authorList>
    </citation>
    <scope>NUCLEOTIDE SEQUENCE [LARGE SCALE GENOMIC DNA]</scope>
    <source>
        <strain evidence="4">TUCIM 6016</strain>
    </source>
</reference>
<feature type="region of interest" description="Disordered" evidence="1">
    <location>
        <begin position="199"/>
        <end position="259"/>
    </location>
</feature>